<sequence length="241" mass="28045">MFTWQDTTRKFADVILNHRIRWPEAVRRKSNNHLNLEVDEIETIDDDMKKSFESMNDTKVLFICINVSENGELRLLEQWHITCGKTSEYDDADISQLSVLMRSLYTTLLLLPANELYHRGRKLTFNISNVENRTSVDQDFTRAVLNAKAYNANIVVQYRTNVTKFLRAPYRSLSDHINHDYLSSTEATRVMKRMQVDTAKFNDKIDQSMSVGIKGSQSFHTVQDMSVEFAQIRQRADLVLL</sequence>
<keyword evidence="3" id="KW-1185">Reference proteome</keyword>
<dbReference type="EMBL" id="JAOPGA020001124">
    <property type="protein sequence ID" value="KAL0485280.1"/>
    <property type="molecule type" value="Genomic_DNA"/>
</dbReference>
<dbReference type="InterPro" id="IPR018731">
    <property type="entry name" value="Atg13_N"/>
</dbReference>
<gene>
    <name evidence="2" type="ORF">AKO1_011711</name>
</gene>
<dbReference type="Proteomes" id="UP001431209">
    <property type="component" value="Unassembled WGS sequence"/>
</dbReference>
<protein>
    <submittedName>
        <fullName evidence="2">Autophagy-related protein 13</fullName>
    </submittedName>
</protein>
<dbReference type="Pfam" id="PF10033">
    <property type="entry name" value="ATG13"/>
    <property type="match status" value="1"/>
</dbReference>
<dbReference type="AlphaFoldDB" id="A0AAW2Z8L6"/>
<dbReference type="GO" id="GO:1990316">
    <property type="term" value="C:Atg1/ULK1 kinase complex"/>
    <property type="evidence" value="ECO:0007669"/>
    <property type="project" value="InterPro"/>
</dbReference>
<organism evidence="2 3">
    <name type="scientific">Acrasis kona</name>
    <dbReference type="NCBI Taxonomy" id="1008807"/>
    <lineage>
        <taxon>Eukaryota</taxon>
        <taxon>Discoba</taxon>
        <taxon>Heterolobosea</taxon>
        <taxon>Tetramitia</taxon>
        <taxon>Eutetramitia</taxon>
        <taxon>Acrasidae</taxon>
        <taxon>Acrasis</taxon>
    </lineage>
</organism>
<proteinExistence type="predicted"/>
<evidence type="ECO:0000313" key="3">
    <source>
        <dbReference type="Proteomes" id="UP001431209"/>
    </source>
</evidence>
<evidence type="ECO:0000313" key="2">
    <source>
        <dbReference type="EMBL" id="KAL0485280.1"/>
    </source>
</evidence>
<accession>A0AAW2Z8L6</accession>
<evidence type="ECO:0000259" key="1">
    <source>
        <dbReference type="Pfam" id="PF10033"/>
    </source>
</evidence>
<dbReference type="Gene3D" id="3.30.900.10">
    <property type="entry name" value="HORMA domain"/>
    <property type="match status" value="1"/>
</dbReference>
<name>A0AAW2Z8L6_9EUKA</name>
<dbReference type="InterPro" id="IPR036570">
    <property type="entry name" value="HORMA_dom_sf"/>
</dbReference>
<dbReference type="GO" id="GO:0006914">
    <property type="term" value="P:autophagy"/>
    <property type="evidence" value="ECO:0007669"/>
    <property type="project" value="InterPro"/>
</dbReference>
<reference evidence="2 3" key="1">
    <citation type="submission" date="2024-03" db="EMBL/GenBank/DDBJ databases">
        <title>The Acrasis kona genome and developmental transcriptomes reveal deep origins of eukaryotic multicellular pathways.</title>
        <authorList>
            <person name="Sheikh S."/>
            <person name="Fu C.-J."/>
            <person name="Brown M.W."/>
            <person name="Baldauf S.L."/>
        </authorList>
    </citation>
    <scope>NUCLEOTIDE SEQUENCE [LARGE SCALE GENOMIC DNA]</scope>
    <source>
        <strain evidence="2 3">ATCC MYA-3509</strain>
    </source>
</reference>
<comment type="caution">
    <text evidence="2">The sequence shown here is derived from an EMBL/GenBank/DDBJ whole genome shotgun (WGS) entry which is preliminary data.</text>
</comment>
<feature type="domain" description="Autophagy-related protein 13 N-terminal" evidence="1">
    <location>
        <begin position="75"/>
        <end position="135"/>
    </location>
</feature>